<evidence type="ECO:0000256" key="6">
    <source>
        <dbReference type="ARBA" id="ARBA00022692"/>
    </source>
</evidence>
<feature type="domain" description="TonB C-terminal" evidence="12">
    <location>
        <begin position="133"/>
        <end position="226"/>
    </location>
</feature>
<keyword evidence="3" id="KW-0813">Transport</keyword>
<proteinExistence type="inferred from homology"/>
<dbReference type="Gene3D" id="3.30.1150.10">
    <property type="match status" value="1"/>
</dbReference>
<name>A0A7Y0BMF8_9SPHN</name>
<dbReference type="PROSITE" id="PS52015">
    <property type="entry name" value="TONB_CTD"/>
    <property type="match status" value="1"/>
</dbReference>
<dbReference type="InterPro" id="IPR051045">
    <property type="entry name" value="TonB-dependent_transducer"/>
</dbReference>
<dbReference type="PANTHER" id="PTHR33446">
    <property type="entry name" value="PROTEIN TONB-RELATED"/>
    <property type="match status" value="1"/>
</dbReference>
<dbReference type="SUPFAM" id="SSF74653">
    <property type="entry name" value="TolA/TonB C-terminal domain"/>
    <property type="match status" value="1"/>
</dbReference>
<evidence type="ECO:0000256" key="3">
    <source>
        <dbReference type="ARBA" id="ARBA00022448"/>
    </source>
</evidence>
<dbReference type="GO" id="GO:0098797">
    <property type="term" value="C:plasma membrane protein complex"/>
    <property type="evidence" value="ECO:0007669"/>
    <property type="project" value="TreeGrafter"/>
</dbReference>
<evidence type="ECO:0000256" key="10">
    <source>
        <dbReference type="SAM" id="MobiDB-lite"/>
    </source>
</evidence>
<dbReference type="InterPro" id="IPR006260">
    <property type="entry name" value="TonB/TolA_C"/>
</dbReference>
<comment type="similarity">
    <text evidence="2">Belongs to the TonB family.</text>
</comment>
<evidence type="ECO:0000256" key="9">
    <source>
        <dbReference type="ARBA" id="ARBA00023136"/>
    </source>
</evidence>
<dbReference type="Proteomes" id="UP000583556">
    <property type="component" value="Unassembled WGS sequence"/>
</dbReference>
<dbReference type="GO" id="GO:0055085">
    <property type="term" value="P:transmembrane transport"/>
    <property type="evidence" value="ECO:0007669"/>
    <property type="project" value="InterPro"/>
</dbReference>
<keyword evidence="7" id="KW-0653">Protein transport</keyword>
<dbReference type="EMBL" id="JABBGM010000002">
    <property type="protein sequence ID" value="NML93176.1"/>
    <property type="molecule type" value="Genomic_DNA"/>
</dbReference>
<dbReference type="InterPro" id="IPR037682">
    <property type="entry name" value="TonB_C"/>
</dbReference>
<keyword evidence="9 11" id="KW-0472">Membrane</keyword>
<evidence type="ECO:0000256" key="2">
    <source>
        <dbReference type="ARBA" id="ARBA00006555"/>
    </source>
</evidence>
<evidence type="ECO:0000313" key="14">
    <source>
        <dbReference type="Proteomes" id="UP000583556"/>
    </source>
</evidence>
<comment type="caution">
    <text evidence="13">The sequence shown here is derived from an EMBL/GenBank/DDBJ whole genome shotgun (WGS) entry which is preliminary data.</text>
</comment>
<dbReference type="AlphaFoldDB" id="A0A7Y0BMF8"/>
<evidence type="ECO:0000256" key="5">
    <source>
        <dbReference type="ARBA" id="ARBA00022519"/>
    </source>
</evidence>
<evidence type="ECO:0000313" key="13">
    <source>
        <dbReference type="EMBL" id="NML93176.1"/>
    </source>
</evidence>
<feature type="transmembrane region" description="Helical" evidence="11">
    <location>
        <begin position="20"/>
        <end position="43"/>
    </location>
</feature>
<feature type="region of interest" description="Disordered" evidence="10">
    <location>
        <begin position="53"/>
        <end position="146"/>
    </location>
</feature>
<evidence type="ECO:0000256" key="1">
    <source>
        <dbReference type="ARBA" id="ARBA00004383"/>
    </source>
</evidence>
<evidence type="ECO:0000256" key="4">
    <source>
        <dbReference type="ARBA" id="ARBA00022475"/>
    </source>
</evidence>
<evidence type="ECO:0000256" key="8">
    <source>
        <dbReference type="ARBA" id="ARBA00022989"/>
    </source>
</evidence>
<keyword evidence="4" id="KW-1003">Cell membrane</keyword>
<accession>A0A7Y0BMF8</accession>
<feature type="compositionally biased region" description="Pro residues" evidence="10">
    <location>
        <begin position="55"/>
        <end position="67"/>
    </location>
</feature>
<dbReference type="GO" id="GO:0031992">
    <property type="term" value="F:energy transducer activity"/>
    <property type="evidence" value="ECO:0007669"/>
    <property type="project" value="TreeGrafter"/>
</dbReference>
<keyword evidence="8 11" id="KW-1133">Transmembrane helix</keyword>
<dbReference type="GO" id="GO:0015031">
    <property type="term" value="P:protein transport"/>
    <property type="evidence" value="ECO:0007669"/>
    <property type="project" value="UniProtKB-KW"/>
</dbReference>
<reference evidence="13 14" key="1">
    <citation type="submission" date="2020-04" db="EMBL/GenBank/DDBJ databases">
        <title>Novosphingobium sp. TW-4 isolated from soil.</title>
        <authorList>
            <person name="Dahal R.H."/>
            <person name="Chaudhary D.K."/>
        </authorList>
    </citation>
    <scope>NUCLEOTIDE SEQUENCE [LARGE SCALE GENOMIC DNA]</scope>
    <source>
        <strain evidence="13 14">TW-4</strain>
    </source>
</reference>
<keyword evidence="14" id="KW-1185">Reference proteome</keyword>
<protein>
    <submittedName>
        <fullName evidence="13">Energy transducer TonB</fullName>
    </submittedName>
</protein>
<evidence type="ECO:0000256" key="11">
    <source>
        <dbReference type="SAM" id="Phobius"/>
    </source>
</evidence>
<dbReference type="PANTHER" id="PTHR33446:SF2">
    <property type="entry name" value="PROTEIN TONB"/>
    <property type="match status" value="1"/>
</dbReference>
<organism evidence="13 14">
    <name type="scientific">Novosphingobium olei</name>
    <dbReference type="NCBI Taxonomy" id="2728851"/>
    <lineage>
        <taxon>Bacteria</taxon>
        <taxon>Pseudomonadati</taxon>
        <taxon>Pseudomonadota</taxon>
        <taxon>Alphaproteobacteria</taxon>
        <taxon>Sphingomonadales</taxon>
        <taxon>Sphingomonadaceae</taxon>
        <taxon>Novosphingobium</taxon>
    </lineage>
</organism>
<evidence type="ECO:0000259" key="12">
    <source>
        <dbReference type="PROSITE" id="PS52015"/>
    </source>
</evidence>
<dbReference type="Pfam" id="PF03544">
    <property type="entry name" value="TonB_C"/>
    <property type="match status" value="1"/>
</dbReference>
<keyword evidence="5" id="KW-0997">Cell inner membrane</keyword>
<evidence type="ECO:0000256" key="7">
    <source>
        <dbReference type="ARBA" id="ARBA00022927"/>
    </source>
</evidence>
<sequence>MGYGAERGGRGRLGAGAAVIALHVGLGAALLSTFAGGIITRVIDRGLDNQNWIWMPPPPKPPKPEPSPRTAARAHTDSTAPRTPLDPLVPSTDTRTLDPGPLLPPLGPIDLGPKEPFLKPDPSPTPTGPATAARAKGDPGSWITRNDYPTRAIREEWTGVTRLRLSIGTDGRPSGCEVTASSGHPELDTVACDRVTRRARFEPARSSEGTAMPGAYETAVRWVLQD</sequence>
<comment type="subcellular location">
    <subcellularLocation>
        <location evidence="1">Cell inner membrane</location>
        <topology evidence="1">Single-pass membrane protein</topology>
        <orientation evidence="1">Periplasmic side</orientation>
    </subcellularLocation>
</comment>
<dbReference type="RefSeq" id="WP_169492428.1">
    <property type="nucleotide sequence ID" value="NZ_JABBGM010000002.1"/>
</dbReference>
<gene>
    <name evidence="13" type="ORF">HHL27_05770</name>
</gene>
<keyword evidence="6 11" id="KW-0812">Transmembrane</keyword>
<dbReference type="NCBIfam" id="TIGR01352">
    <property type="entry name" value="tonB_Cterm"/>
    <property type="match status" value="1"/>
</dbReference>